<dbReference type="InParanoid" id="A0A164ZZD2"/>
<feature type="compositionally biased region" description="Basic and acidic residues" evidence="1">
    <location>
        <begin position="543"/>
        <end position="554"/>
    </location>
</feature>
<feature type="region of interest" description="Disordered" evidence="1">
    <location>
        <begin position="107"/>
        <end position="148"/>
    </location>
</feature>
<dbReference type="PRINTS" id="PR00388">
    <property type="entry name" value="PDIESTERASE2"/>
</dbReference>
<dbReference type="OMA" id="ECSYTDA"/>
<dbReference type="Pfam" id="PF02112">
    <property type="entry name" value="PDEase_II"/>
    <property type="match status" value="1"/>
</dbReference>
<dbReference type="FunCoup" id="A0A164ZZD2">
    <property type="interactions" value="52"/>
</dbReference>
<dbReference type="RefSeq" id="XP_018185293.1">
    <property type="nucleotide sequence ID" value="XM_018333416.1"/>
</dbReference>
<accession>A0A164ZZD2</accession>
<sequence length="633" mass="67757">MNGNEEFSVNAGEYAPDAPALQVIVLGSGGGPTEDNVTGFLVRSLATNWCKGSMLVVDAGTHLAALIRLLEQNLSQPDLLVKSAPKYAENVPPAHSQNASRLQSIAPETLSSPQLSPRMPTRVNTPRPRRSAPGSLSAKPPGLGSEPRITLVKGPFAGLELPYESSRANAAHITREIVSTYLITHPHLDHMSGFVINTASFHNTYRPKRLAGLPSTIEAFKTHIFNDVIWPNLSDEEGGVGLLTYMRLAEGVNVAIGEGEGMGYIEICEGLGVKSWSVSHGHCMKRHSHRGSNAGTHEEALAQAVGGGMSGNAPRKSLSMASDLSSASDKPCVYDSSAFFIRDDATGREILIFGDVEPDTLSLHPRTQQVWTDAAPKIATGILSAIFIECSYADAQKDEILFGHLAPRHLISELEALAVLVTDARQQLREEIKAAAAAEATEAEAETTAQVAANPSDHTMDHPSFKAQKKRKREGNDASPGPDPEIAIYKDEAASGAARQSDPNIVRRTSPEDMGQDNADASSGPDARHARFSSPRKSQKTSENSHDVGDERNSKQQQAPAQSDGPEAEAKSKNQSNDLPLQGLQIVVIHVKETLLDGPPVGDIILEQLERRARDAGLGCSFVISQPGQSLLL</sequence>
<evidence type="ECO:0000313" key="3">
    <source>
        <dbReference type="Proteomes" id="UP000076632"/>
    </source>
</evidence>
<dbReference type="AlphaFoldDB" id="A0A164ZZD2"/>
<organism evidence="2 3">
    <name type="scientific">Xylona heveae (strain CBS 132557 / TC161)</name>
    <dbReference type="NCBI Taxonomy" id="1328760"/>
    <lineage>
        <taxon>Eukaryota</taxon>
        <taxon>Fungi</taxon>
        <taxon>Dikarya</taxon>
        <taxon>Ascomycota</taxon>
        <taxon>Pezizomycotina</taxon>
        <taxon>Xylonomycetes</taxon>
        <taxon>Xylonales</taxon>
        <taxon>Xylonaceae</taxon>
        <taxon>Xylona</taxon>
    </lineage>
</organism>
<evidence type="ECO:0008006" key="4">
    <source>
        <dbReference type="Google" id="ProtNLM"/>
    </source>
</evidence>
<dbReference type="STRING" id="1328760.A0A164ZZD2"/>
<gene>
    <name evidence="2" type="ORF">L228DRAFT_250814</name>
</gene>
<dbReference type="GeneID" id="28898553"/>
<dbReference type="GO" id="GO:1902660">
    <property type="term" value="P:negative regulation of glucose mediated signaling pathway"/>
    <property type="evidence" value="ECO:0007669"/>
    <property type="project" value="TreeGrafter"/>
</dbReference>
<protein>
    <recommendedName>
        <fullName evidence="4">Cyclic-AMP phosphodiesterase</fullName>
    </recommendedName>
</protein>
<dbReference type="EMBL" id="KV407465">
    <property type="protein sequence ID" value="KZF19738.1"/>
    <property type="molecule type" value="Genomic_DNA"/>
</dbReference>
<proteinExistence type="predicted"/>
<reference evidence="2 3" key="1">
    <citation type="journal article" date="2016" name="Fungal Biol.">
        <title>The genome of Xylona heveae provides a window into fungal endophytism.</title>
        <authorList>
            <person name="Gazis R."/>
            <person name="Kuo A."/>
            <person name="Riley R."/>
            <person name="LaButti K."/>
            <person name="Lipzen A."/>
            <person name="Lin J."/>
            <person name="Amirebrahimi M."/>
            <person name="Hesse C.N."/>
            <person name="Spatafora J.W."/>
            <person name="Henrissat B."/>
            <person name="Hainaut M."/>
            <person name="Grigoriev I.V."/>
            <person name="Hibbett D.S."/>
        </authorList>
    </citation>
    <scope>NUCLEOTIDE SEQUENCE [LARGE SCALE GENOMIC DNA]</scope>
    <source>
        <strain evidence="2 3">TC161</strain>
    </source>
</reference>
<dbReference type="InterPro" id="IPR036866">
    <property type="entry name" value="RibonucZ/Hydroxyglut_hydro"/>
</dbReference>
<evidence type="ECO:0000313" key="2">
    <source>
        <dbReference type="EMBL" id="KZF19738.1"/>
    </source>
</evidence>
<dbReference type="SUPFAM" id="SSF56281">
    <property type="entry name" value="Metallo-hydrolase/oxidoreductase"/>
    <property type="match status" value="1"/>
</dbReference>
<dbReference type="GO" id="GO:0004115">
    <property type="term" value="F:3',5'-cyclic-AMP phosphodiesterase activity"/>
    <property type="evidence" value="ECO:0007669"/>
    <property type="project" value="InterPro"/>
</dbReference>
<keyword evidence="3" id="KW-1185">Reference proteome</keyword>
<dbReference type="CDD" id="cd07735">
    <property type="entry name" value="class_II_PDE_MBL-fold"/>
    <property type="match status" value="1"/>
</dbReference>
<name>A0A164ZZD2_XYLHT</name>
<dbReference type="GO" id="GO:0047555">
    <property type="term" value="F:3',5'-cyclic-GMP phosphodiesterase activity"/>
    <property type="evidence" value="ECO:0007669"/>
    <property type="project" value="TreeGrafter"/>
</dbReference>
<feature type="region of interest" description="Disordered" evidence="1">
    <location>
        <begin position="439"/>
        <end position="577"/>
    </location>
</feature>
<dbReference type="Proteomes" id="UP000076632">
    <property type="component" value="Unassembled WGS sequence"/>
</dbReference>
<dbReference type="InterPro" id="IPR000396">
    <property type="entry name" value="Pdiesterase2"/>
</dbReference>
<dbReference type="GO" id="GO:0006198">
    <property type="term" value="P:cAMP catabolic process"/>
    <property type="evidence" value="ECO:0007669"/>
    <property type="project" value="InterPro"/>
</dbReference>
<dbReference type="PANTHER" id="PTHR28283">
    <property type="entry name" value="3',5'-CYCLIC-NUCLEOTIDE PHOSPHODIESTERASE 1"/>
    <property type="match status" value="1"/>
</dbReference>
<dbReference type="PANTHER" id="PTHR28283:SF1">
    <property type="entry name" value="3',5'-CYCLIC-NUCLEOTIDE PHOSPHODIESTERASE 1"/>
    <property type="match status" value="1"/>
</dbReference>
<dbReference type="Gene3D" id="3.60.15.10">
    <property type="entry name" value="Ribonuclease Z/Hydroxyacylglutathione hydrolase-like"/>
    <property type="match status" value="1"/>
</dbReference>
<feature type="compositionally biased region" description="Low complexity" evidence="1">
    <location>
        <begin position="439"/>
        <end position="453"/>
    </location>
</feature>
<dbReference type="OrthoDB" id="258495at2759"/>
<evidence type="ECO:0000256" key="1">
    <source>
        <dbReference type="SAM" id="MobiDB-lite"/>
    </source>
</evidence>